<accession>A0A8S2SBN1</accession>
<dbReference type="InterPro" id="IPR042099">
    <property type="entry name" value="ANL_N_sf"/>
</dbReference>
<reference evidence="1" key="1">
    <citation type="submission" date="2021-02" db="EMBL/GenBank/DDBJ databases">
        <authorList>
            <person name="Nowell W R."/>
        </authorList>
    </citation>
    <scope>NUCLEOTIDE SEQUENCE</scope>
</reference>
<dbReference type="AlphaFoldDB" id="A0A8S2SBN1"/>
<sequence length="104" mass="11596">MVSESAFRAGFPRWCLPSSIERVTLCYRPLAWAADRDAIITTFLCGGRTGFSTQEPSRLMEELVLVRPTHFGAPPSIWNKIYAEFKTSLALVTAQCSPDAIQDE</sequence>
<dbReference type="Gene3D" id="3.40.50.12780">
    <property type="entry name" value="N-terminal domain of ligase-like"/>
    <property type="match status" value="1"/>
</dbReference>
<dbReference type="EMBL" id="CAJOBI010021813">
    <property type="protein sequence ID" value="CAF4221245.1"/>
    <property type="molecule type" value="Genomic_DNA"/>
</dbReference>
<name>A0A8S2SBN1_9BILA</name>
<evidence type="ECO:0000313" key="1">
    <source>
        <dbReference type="EMBL" id="CAF4221245.1"/>
    </source>
</evidence>
<feature type="non-terminal residue" evidence="1">
    <location>
        <position position="104"/>
    </location>
</feature>
<dbReference type="SUPFAM" id="SSF56801">
    <property type="entry name" value="Acetyl-CoA synthetase-like"/>
    <property type="match status" value="1"/>
</dbReference>
<comment type="caution">
    <text evidence="1">The sequence shown here is derived from an EMBL/GenBank/DDBJ whole genome shotgun (WGS) entry which is preliminary data.</text>
</comment>
<protein>
    <submittedName>
        <fullName evidence="1">Uncharacterized protein</fullName>
    </submittedName>
</protein>
<organism evidence="1 2">
    <name type="scientific">Rotaria magnacalcarata</name>
    <dbReference type="NCBI Taxonomy" id="392030"/>
    <lineage>
        <taxon>Eukaryota</taxon>
        <taxon>Metazoa</taxon>
        <taxon>Spiralia</taxon>
        <taxon>Gnathifera</taxon>
        <taxon>Rotifera</taxon>
        <taxon>Eurotatoria</taxon>
        <taxon>Bdelloidea</taxon>
        <taxon>Philodinida</taxon>
        <taxon>Philodinidae</taxon>
        <taxon>Rotaria</taxon>
    </lineage>
</organism>
<gene>
    <name evidence="1" type="ORF">SMN809_LOCUS22731</name>
</gene>
<evidence type="ECO:0000313" key="2">
    <source>
        <dbReference type="Proteomes" id="UP000676336"/>
    </source>
</evidence>
<dbReference type="Proteomes" id="UP000676336">
    <property type="component" value="Unassembled WGS sequence"/>
</dbReference>
<proteinExistence type="predicted"/>